<name>A0A8X6TJ61_NEPPI</name>
<evidence type="ECO:0000256" key="1">
    <source>
        <dbReference type="SAM" id="Phobius"/>
    </source>
</evidence>
<dbReference type="AlphaFoldDB" id="A0A8X6TJ61"/>
<keyword evidence="3" id="KW-1185">Reference proteome</keyword>
<organism evidence="2 3">
    <name type="scientific">Nephila pilipes</name>
    <name type="common">Giant wood spider</name>
    <name type="synonym">Nephila maculata</name>
    <dbReference type="NCBI Taxonomy" id="299642"/>
    <lineage>
        <taxon>Eukaryota</taxon>
        <taxon>Metazoa</taxon>
        <taxon>Ecdysozoa</taxon>
        <taxon>Arthropoda</taxon>
        <taxon>Chelicerata</taxon>
        <taxon>Arachnida</taxon>
        <taxon>Araneae</taxon>
        <taxon>Araneomorphae</taxon>
        <taxon>Entelegynae</taxon>
        <taxon>Araneoidea</taxon>
        <taxon>Nephilidae</taxon>
        <taxon>Nephila</taxon>
    </lineage>
</organism>
<evidence type="ECO:0000313" key="2">
    <source>
        <dbReference type="EMBL" id="GFT20391.1"/>
    </source>
</evidence>
<comment type="caution">
    <text evidence="2">The sequence shown here is derived from an EMBL/GenBank/DDBJ whole genome shotgun (WGS) entry which is preliminary data.</text>
</comment>
<accession>A0A8X6TJ61</accession>
<proteinExistence type="predicted"/>
<keyword evidence="1" id="KW-0812">Transmembrane</keyword>
<protein>
    <submittedName>
        <fullName evidence="2">Uncharacterized protein</fullName>
    </submittedName>
</protein>
<keyword evidence="1" id="KW-0472">Membrane</keyword>
<dbReference type="EMBL" id="BMAW01010778">
    <property type="protein sequence ID" value="GFT20391.1"/>
    <property type="molecule type" value="Genomic_DNA"/>
</dbReference>
<dbReference type="Proteomes" id="UP000887013">
    <property type="component" value="Unassembled WGS sequence"/>
</dbReference>
<keyword evidence="1" id="KW-1133">Transmembrane helix</keyword>
<sequence length="167" mass="19285">MHSKICNHDIALDAHPVENHQYLVPKIEKNTRGVKSVHFSIDASSEVNLNRDFKIQENFRYEINMPLIILLLSFCVLCVCILVGLIVFRMHGSPAVTQTVRSNQLIMESVKNAQLFLKKTTKALNEMETDLAENLSSLYLKPVRHEMWLEYLERNIKINNDSSIDFL</sequence>
<feature type="transmembrane region" description="Helical" evidence="1">
    <location>
        <begin position="67"/>
        <end position="88"/>
    </location>
</feature>
<evidence type="ECO:0000313" key="3">
    <source>
        <dbReference type="Proteomes" id="UP000887013"/>
    </source>
</evidence>
<reference evidence="2" key="1">
    <citation type="submission" date="2020-08" db="EMBL/GenBank/DDBJ databases">
        <title>Multicomponent nature underlies the extraordinary mechanical properties of spider dragline silk.</title>
        <authorList>
            <person name="Kono N."/>
            <person name="Nakamura H."/>
            <person name="Mori M."/>
            <person name="Yoshida Y."/>
            <person name="Ohtoshi R."/>
            <person name="Malay A.D."/>
            <person name="Moran D.A.P."/>
            <person name="Tomita M."/>
            <person name="Numata K."/>
            <person name="Arakawa K."/>
        </authorList>
    </citation>
    <scope>NUCLEOTIDE SEQUENCE</scope>
</reference>
<gene>
    <name evidence="2" type="ORF">NPIL_50081</name>
</gene>